<sequence>MPRWLGLEGGALSVILVGDVNLRNVKDPRAPFALVQEAFNEADLRFGNCEGCFADPAVEIPYKPGWFHQDRSTVQALSVAGLDAVGCANNVHYGADAILESLGHLDRLGILHAGAGADREAARRPAVLERKGTRFGFLSYTSVFWPISHAAGPGQPGVATIKGHTAYRPHPRIPEMPGAPAITVSWPDEAELKAMQEDIKALRERVDILTVSCHWGISGSQDLADYQMVIGHAAIDAGADLVIGHHPHVPQGVEVYNGRAIFYSLGNFIFGWERMGGRRDGLLVHAAVRERRLTKVSLTPVWRDEKGRPQLVSPKGAEGRGVIHTVEELSRPLKTQLRGEGEEVLVWQRDGR</sequence>
<dbReference type="SMART" id="SM00854">
    <property type="entry name" value="PGA_cap"/>
    <property type="match status" value="1"/>
</dbReference>
<comment type="similarity">
    <text evidence="1">Belongs to the CapA family.</text>
</comment>
<dbReference type="Pfam" id="PF09587">
    <property type="entry name" value="PGA_cap"/>
    <property type="match status" value="1"/>
</dbReference>
<proteinExistence type="inferred from homology"/>
<evidence type="ECO:0000256" key="1">
    <source>
        <dbReference type="ARBA" id="ARBA00005662"/>
    </source>
</evidence>
<reference evidence="3 4" key="1">
    <citation type="journal article" date="2016" name="Nat. Commun.">
        <title>Thousands of microbial genomes shed light on interconnected biogeochemical processes in an aquifer system.</title>
        <authorList>
            <person name="Anantharaman K."/>
            <person name="Brown C.T."/>
            <person name="Hug L.A."/>
            <person name="Sharon I."/>
            <person name="Castelle C.J."/>
            <person name="Probst A.J."/>
            <person name="Thomas B.C."/>
            <person name="Singh A."/>
            <person name="Wilkins M.J."/>
            <person name="Karaoz U."/>
            <person name="Brodie E.L."/>
            <person name="Williams K.H."/>
            <person name="Hubbard S.S."/>
            <person name="Banfield J.F."/>
        </authorList>
    </citation>
    <scope>NUCLEOTIDE SEQUENCE [LARGE SCALE GENOMIC DNA]</scope>
    <source>
        <strain evidence="4">RIFCSPLOWO2_12_FULL_64_10</strain>
    </source>
</reference>
<dbReference type="PANTHER" id="PTHR33393:SF13">
    <property type="entry name" value="PGA BIOSYNTHESIS PROTEIN CAPA"/>
    <property type="match status" value="1"/>
</dbReference>
<evidence type="ECO:0000259" key="2">
    <source>
        <dbReference type="SMART" id="SM00854"/>
    </source>
</evidence>
<dbReference type="InterPro" id="IPR052169">
    <property type="entry name" value="CW_Biosynth-Accessory"/>
</dbReference>
<organism evidence="3 4">
    <name type="scientific">Handelsmanbacteria sp. (strain RIFCSPLOWO2_12_FULL_64_10)</name>
    <dbReference type="NCBI Taxonomy" id="1817868"/>
    <lineage>
        <taxon>Bacteria</taxon>
        <taxon>Candidatus Handelsmaniibacteriota</taxon>
    </lineage>
</organism>
<dbReference type="PANTHER" id="PTHR33393">
    <property type="entry name" value="POLYGLUTAMINE SYNTHESIS ACCESSORY PROTEIN RV0574C-RELATED"/>
    <property type="match status" value="1"/>
</dbReference>
<feature type="domain" description="Capsule synthesis protein CapA" evidence="2">
    <location>
        <begin position="13"/>
        <end position="272"/>
    </location>
</feature>
<dbReference type="AlphaFoldDB" id="A0A1F6C4P1"/>
<protein>
    <recommendedName>
        <fullName evidence="2">Capsule synthesis protein CapA domain-containing protein</fullName>
    </recommendedName>
</protein>
<accession>A0A1F6C4P1</accession>
<dbReference type="SUPFAM" id="SSF56300">
    <property type="entry name" value="Metallo-dependent phosphatases"/>
    <property type="match status" value="1"/>
</dbReference>
<dbReference type="InterPro" id="IPR029052">
    <property type="entry name" value="Metallo-depent_PP-like"/>
</dbReference>
<dbReference type="InterPro" id="IPR019079">
    <property type="entry name" value="Capsule_synth_CapA"/>
</dbReference>
<gene>
    <name evidence="3" type="ORF">A3F84_20060</name>
</gene>
<name>A0A1F6C4P1_HANXR</name>
<dbReference type="EMBL" id="MFKF01000425">
    <property type="protein sequence ID" value="OGG43797.1"/>
    <property type="molecule type" value="Genomic_DNA"/>
</dbReference>
<comment type="caution">
    <text evidence="3">The sequence shown here is derived from an EMBL/GenBank/DDBJ whole genome shotgun (WGS) entry which is preliminary data.</text>
</comment>
<evidence type="ECO:0000313" key="4">
    <source>
        <dbReference type="Proteomes" id="UP000178606"/>
    </source>
</evidence>
<dbReference type="Gene3D" id="3.60.21.10">
    <property type="match status" value="1"/>
</dbReference>
<dbReference type="Proteomes" id="UP000178606">
    <property type="component" value="Unassembled WGS sequence"/>
</dbReference>
<dbReference type="CDD" id="cd07381">
    <property type="entry name" value="MPP_CapA"/>
    <property type="match status" value="1"/>
</dbReference>
<evidence type="ECO:0000313" key="3">
    <source>
        <dbReference type="EMBL" id="OGG43797.1"/>
    </source>
</evidence>